<dbReference type="Proteomes" id="UP000199337">
    <property type="component" value="Unassembled WGS sequence"/>
</dbReference>
<keyword evidence="3" id="KW-1185">Reference proteome</keyword>
<evidence type="ECO:0000313" key="3">
    <source>
        <dbReference type="Proteomes" id="UP000199337"/>
    </source>
</evidence>
<protein>
    <submittedName>
        <fullName evidence="2">Inhibitor of the pro-sigma K processing machinery</fullName>
    </submittedName>
</protein>
<accession>A0A1I2WBC1</accession>
<keyword evidence="1" id="KW-1133">Transmembrane helix</keyword>
<dbReference type="AlphaFoldDB" id="A0A1I2WBC1"/>
<dbReference type="Pfam" id="PF07441">
    <property type="entry name" value="BofA"/>
    <property type="match status" value="1"/>
</dbReference>
<keyword evidence="1" id="KW-0472">Membrane</keyword>
<reference evidence="3" key="1">
    <citation type="submission" date="2016-10" db="EMBL/GenBank/DDBJ databases">
        <authorList>
            <person name="Varghese N."/>
            <person name="Submissions S."/>
        </authorList>
    </citation>
    <scope>NUCLEOTIDE SEQUENCE [LARGE SCALE GENOMIC DNA]</scope>
    <source>
        <strain evidence="3">DSM 17038</strain>
    </source>
</reference>
<organism evidence="2 3">
    <name type="scientific">Desulfotruncus arcticus DSM 17038</name>
    <dbReference type="NCBI Taxonomy" id="1121424"/>
    <lineage>
        <taxon>Bacteria</taxon>
        <taxon>Bacillati</taxon>
        <taxon>Bacillota</taxon>
        <taxon>Clostridia</taxon>
        <taxon>Eubacteriales</taxon>
        <taxon>Desulfallaceae</taxon>
        <taxon>Desulfotruncus</taxon>
    </lineage>
</organism>
<gene>
    <name evidence="2" type="ORF">SAMN05660649_03407</name>
</gene>
<proteinExistence type="predicted"/>
<keyword evidence="1" id="KW-0812">Transmembrane</keyword>
<dbReference type="STRING" id="341036.SAMN05660649_03407"/>
<feature type="transmembrane region" description="Helical" evidence="1">
    <location>
        <begin position="54"/>
        <end position="75"/>
    </location>
</feature>
<name>A0A1I2WBC1_9FIRM</name>
<sequence length="108" mass="11847">MPHILVEKSLPGVLVLEWNLQMNMLMIVVAGVTALVAVFFLTALFKPLAVLLKLALYAVTGVILLAISNFILGFLDMHLAVNFFTILIAGVLQVPGIIMLLIISQWFI</sequence>
<evidence type="ECO:0000313" key="2">
    <source>
        <dbReference type="EMBL" id="SFG98728.1"/>
    </source>
</evidence>
<dbReference type="InterPro" id="IPR010001">
    <property type="entry name" value="BofA"/>
</dbReference>
<feature type="transmembrane region" description="Helical" evidence="1">
    <location>
        <begin position="20"/>
        <end position="42"/>
    </location>
</feature>
<evidence type="ECO:0000256" key="1">
    <source>
        <dbReference type="SAM" id="Phobius"/>
    </source>
</evidence>
<dbReference type="EMBL" id="FOOX01000013">
    <property type="protein sequence ID" value="SFG98728.1"/>
    <property type="molecule type" value="Genomic_DNA"/>
</dbReference>
<feature type="transmembrane region" description="Helical" evidence="1">
    <location>
        <begin position="81"/>
        <end position="103"/>
    </location>
</feature>
<dbReference type="OrthoDB" id="1809825at2"/>
<dbReference type="RefSeq" id="WP_092472558.1">
    <property type="nucleotide sequence ID" value="NZ_FOOX01000013.1"/>
</dbReference>